<organism evidence="1 2">
    <name type="scientific">Phormidesmis priestleyi ULC007</name>
    <dbReference type="NCBI Taxonomy" id="1920490"/>
    <lineage>
        <taxon>Bacteria</taxon>
        <taxon>Bacillati</taxon>
        <taxon>Cyanobacteriota</taxon>
        <taxon>Cyanophyceae</taxon>
        <taxon>Leptolyngbyales</taxon>
        <taxon>Leptolyngbyaceae</taxon>
        <taxon>Phormidesmis</taxon>
    </lineage>
</organism>
<protein>
    <submittedName>
        <fullName evidence="1">Uncharacterized protein</fullName>
    </submittedName>
</protein>
<dbReference type="AlphaFoldDB" id="A0A2T1DG66"/>
<reference evidence="1 2" key="1">
    <citation type="submission" date="2018-02" db="EMBL/GenBank/DDBJ databases">
        <authorList>
            <person name="Cohen D.B."/>
            <person name="Kent A.D."/>
        </authorList>
    </citation>
    <scope>NUCLEOTIDE SEQUENCE [LARGE SCALE GENOMIC DNA]</scope>
    <source>
        <strain evidence="1 2">ULC007</strain>
    </source>
</reference>
<gene>
    <name evidence="1" type="ORF">C7B65_11005</name>
</gene>
<comment type="caution">
    <text evidence="1">The sequence shown here is derived from an EMBL/GenBank/DDBJ whole genome shotgun (WGS) entry which is preliminary data.</text>
</comment>
<evidence type="ECO:0000313" key="1">
    <source>
        <dbReference type="EMBL" id="PSB19441.1"/>
    </source>
</evidence>
<accession>A0A2T1DG66</accession>
<dbReference type="Proteomes" id="UP000238634">
    <property type="component" value="Unassembled WGS sequence"/>
</dbReference>
<proteinExistence type="predicted"/>
<keyword evidence="2" id="KW-1185">Reference proteome</keyword>
<dbReference type="EMBL" id="PVWG01000010">
    <property type="protein sequence ID" value="PSB19441.1"/>
    <property type="molecule type" value="Genomic_DNA"/>
</dbReference>
<sequence>MSEASWISPDEGLIATGLTRCLVVIKDIDKPVFTQNHYFSTMPLLAIKMSAGKDKIRKNKNSYV</sequence>
<reference evidence="1 2" key="2">
    <citation type="submission" date="2018-03" db="EMBL/GenBank/DDBJ databases">
        <title>The ancient ancestry and fast evolution of plastids.</title>
        <authorList>
            <person name="Moore K.R."/>
            <person name="Magnabosco C."/>
            <person name="Momper L."/>
            <person name="Gold D.A."/>
            <person name="Bosak T."/>
            <person name="Fournier G.P."/>
        </authorList>
    </citation>
    <scope>NUCLEOTIDE SEQUENCE [LARGE SCALE GENOMIC DNA]</scope>
    <source>
        <strain evidence="1 2">ULC007</strain>
    </source>
</reference>
<evidence type="ECO:0000313" key="2">
    <source>
        <dbReference type="Proteomes" id="UP000238634"/>
    </source>
</evidence>
<name>A0A2T1DG66_9CYAN</name>